<reference evidence="8" key="2">
    <citation type="submission" date="2022-01" db="EMBL/GenBank/DDBJ databases">
        <authorList>
            <person name="Yamashiro T."/>
            <person name="Shiraishi A."/>
            <person name="Satake H."/>
            <person name="Nakayama K."/>
        </authorList>
    </citation>
    <scope>NUCLEOTIDE SEQUENCE</scope>
</reference>
<feature type="region of interest" description="Disordered" evidence="6">
    <location>
        <begin position="288"/>
        <end position="323"/>
    </location>
</feature>
<evidence type="ECO:0000256" key="4">
    <source>
        <dbReference type="ARBA" id="ARBA00022801"/>
    </source>
</evidence>
<accession>A0ABQ5IFA1</accession>
<dbReference type="InterPro" id="IPR012337">
    <property type="entry name" value="RNaseH-like_sf"/>
</dbReference>
<dbReference type="EMBL" id="BQNB010020671">
    <property type="protein sequence ID" value="GJT98396.1"/>
    <property type="molecule type" value="Genomic_DNA"/>
</dbReference>
<dbReference type="InterPro" id="IPR001584">
    <property type="entry name" value="Integrase_cat-core"/>
</dbReference>
<keyword evidence="4" id="KW-0378">Hydrolase</keyword>
<evidence type="ECO:0000313" key="8">
    <source>
        <dbReference type="EMBL" id="GJT98396.1"/>
    </source>
</evidence>
<protein>
    <submittedName>
        <fullName evidence="8">Ribonuclease H-like domain-containing protein</fullName>
    </submittedName>
</protein>
<dbReference type="InterPro" id="IPR039537">
    <property type="entry name" value="Retrotran_Ty1/copia-like"/>
</dbReference>
<dbReference type="PANTHER" id="PTHR42648">
    <property type="entry name" value="TRANSPOSASE, PUTATIVE-RELATED"/>
    <property type="match status" value="1"/>
</dbReference>
<evidence type="ECO:0000256" key="1">
    <source>
        <dbReference type="ARBA" id="ARBA00022670"/>
    </source>
</evidence>
<name>A0ABQ5IFA1_9ASTR</name>
<reference evidence="8" key="1">
    <citation type="journal article" date="2022" name="Int. J. Mol. Sci.">
        <title>Draft Genome of Tanacetum Coccineum: Genomic Comparison of Closely Related Tanacetum-Family Plants.</title>
        <authorList>
            <person name="Yamashiro T."/>
            <person name="Shiraishi A."/>
            <person name="Nakayama K."/>
            <person name="Satake H."/>
        </authorList>
    </citation>
    <scope>NUCLEOTIDE SEQUENCE</scope>
</reference>
<dbReference type="CDD" id="cd09272">
    <property type="entry name" value="RNase_HI_RT_Ty1"/>
    <property type="match status" value="1"/>
</dbReference>
<keyword evidence="9" id="KW-1185">Reference proteome</keyword>
<dbReference type="SUPFAM" id="SSF56672">
    <property type="entry name" value="DNA/RNA polymerases"/>
    <property type="match status" value="1"/>
</dbReference>
<evidence type="ECO:0000259" key="7">
    <source>
        <dbReference type="PROSITE" id="PS50994"/>
    </source>
</evidence>
<evidence type="ECO:0000256" key="6">
    <source>
        <dbReference type="SAM" id="MobiDB-lite"/>
    </source>
</evidence>
<dbReference type="InterPro" id="IPR054722">
    <property type="entry name" value="PolX-like_BBD"/>
</dbReference>
<dbReference type="Pfam" id="PF07727">
    <property type="entry name" value="RVT_2"/>
    <property type="match status" value="2"/>
</dbReference>
<proteinExistence type="predicted"/>
<dbReference type="Proteomes" id="UP001151760">
    <property type="component" value="Unassembled WGS sequence"/>
</dbReference>
<evidence type="ECO:0000256" key="2">
    <source>
        <dbReference type="ARBA" id="ARBA00022723"/>
    </source>
</evidence>
<dbReference type="Gene3D" id="3.30.420.10">
    <property type="entry name" value="Ribonuclease H-like superfamily/Ribonuclease H"/>
    <property type="match status" value="1"/>
</dbReference>
<comment type="caution">
    <text evidence="8">The sequence shown here is derived from an EMBL/GenBank/DDBJ whole genome shotgun (WGS) entry which is preliminary data.</text>
</comment>
<feature type="region of interest" description="Disordered" evidence="6">
    <location>
        <begin position="1130"/>
        <end position="1156"/>
    </location>
</feature>
<evidence type="ECO:0000313" key="9">
    <source>
        <dbReference type="Proteomes" id="UP001151760"/>
    </source>
</evidence>
<dbReference type="Pfam" id="PF14223">
    <property type="entry name" value="Retrotran_gag_2"/>
    <property type="match status" value="1"/>
</dbReference>
<evidence type="ECO:0000256" key="3">
    <source>
        <dbReference type="ARBA" id="ARBA00022750"/>
    </source>
</evidence>
<keyword evidence="2" id="KW-0479">Metal-binding</keyword>
<dbReference type="PANTHER" id="PTHR42648:SF32">
    <property type="entry name" value="RIBONUCLEASE H-LIKE DOMAIN, GAG-PRE-INTEGRASE DOMAIN PROTEIN-RELATED"/>
    <property type="match status" value="1"/>
</dbReference>
<dbReference type="Pfam" id="PF22936">
    <property type="entry name" value="Pol_BBD"/>
    <property type="match status" value="1"/>
</dbReference>
<organism evidence="8 9">
    <name type="scientific">Tanacetum coccineum</name>
    <dbReference type="NCBI Taxonomy" id="301880"/>
    <lineage>
        <taxon>Eukaryota</taxon>
        <taxon>Viridiplantae</taxon>
        <taxon>Streptophyta</taxon>
        <taxon>Embryophyta</taxon>
        <taxon>Tracheophyta</taxon>
        <taxon>Spermatophyta</taxon>
        <taxon>Magnoliopsida</taxon>
        <taxon>eudicotyledons</taxon>
        <taxon>Gunneridae</taxon>
        <taxon>Pentapetalae</taxon>
        <taxon>asterids</taxon>
        <taxon>campanulids</taxon>
        <taxon>Asterales</taxon>
        <taxon>Asteraceae</taxon>
        <taxon>Asteroideae</taxon>
        <taxon>Anthemideae</taxon>
        <taxon>Anthemidinae</taxon>
        <taxon>Tanacetum</taxon>
    </lineage>
</organism>
<gene>
    <name evidence="8" type="ORF">Tco_1093914</name>
</gene>
<keyword evidence="3" id="KW-0064">Aspartyl protease</keyword>
<evidence type="ECO:0000256" key="5">
    <source>
        <dbReference type="SAM" id="Coils"/>
    </source>
</evidence>
<dbReference type="Pfam" id="PF25597">
    <property type="entry name" value="SH3_retrovirus"/>
    <property type="match status" value="1"/>
</dbReference>
<feature type="compositionally biased region" description="Basic and acidic residues" evidence="6">
    <location>
        <begin position="295"/>
        <end position="323"/>
    </location>
</feature>
<dbReference type="InterPro" id="IPR013103">
    <property type="entry name" value="RVT_2"/>
</dbReference>
<sequence length="2108" mass="238231">MEHYLAHTDYSIWEVIQRGNGPVSVSTDTNGVIKVLPPKTAKEILARERERKARSTLLMALPEVHLAKFHKMTDAKVMWEAIKSRFGGNDESKKMQKYILKQQFKGFSVLNSKGLLKGYDRFRSLLSQLEIHGAGVSTKDANKKFLRSLPAVWSQISLIMRTKLGVNSLSFDDLYNNLRVFEPDVKGSTASSSSTQNVVFVSENASSTNEVSTAYGASTSSSHNPQREVSFSYTDELMYSFFANQPSGPQLDHEDLEELDEFDLEEMDLKWQVAMISTRLKKFYKKTGRKLQSKKNQESRRRDARYTGYKAKDSGRRPRKQEETKALVTLDGDGIDWTSHSEDEQENYALMAYSNSGSDTEKEKLGDASIEIQAYTQALKKVEAQLVAHQQNQLCQMSARDKAGLGYGNQMHKGVLSYENEVFGSVFDSRSSDIEDSPVNDRYAEGMHVVPPPMTGIYIPSGPDVETDESHVETNESVPKLVANEPKAVSDPKVWSDAPIIEEYESDSDDEHVSLPTKEQETPSFAFVNNVQHVKIPRQTVKEQNTCSQSPKPNKKDCSGLMSKKMGLGYGFTKKACFVCGSFSYLIRDYDFHEKRMAKQVELNKQKGKGTIQRENKPVRNNVQRLNHQNKFVPTAILTKTGRFPINIASQAASTSTARKVNTVRPIVNEIRPRNNFFKSHSPTRRPFSKTTASKDNFLNHKVNTAGGKTVSAVEGIRETDIKASADCNWRPKIPYKNKVFKYNSGLKTSKNVDDPQKALKNKGIVDSGCSRYMTGNKACLVDYQDYNGGPVTFRGSKGYITGKGKISAGKLDFKDVYFVKELQLFNLFSVSQMCDKKNKVLFIDTECLVLSPDFNLPDENQVLLRVPRQNNIHSFNLENIVPSGGLACLIAKAIVDESNKWHRRFSWVFFLRTKDETSEILKDFIRQIENQLNQKVKTIRCDNGTEFKNRDIIEFCGSKGIKREYSNARTPQQNGVAKRKNKTLIEAARTMLVYSFLPNTFWAEAVSTACYVLNRVLVTKPQNKTPYELITGKIPIISYIRPFGCHVTILNTIDQLGKFDGKSDEGFLVGYSLNSKAFRVYNLETKRVEENMHITFLENKPNVAGKGPNWLFDLDYLTDSMNYQPVRSENQANKTAGPKEANHNAVKSSEAKNEAEALRKEFAQDTKDLHLQACPARATSTNTVNTASTPVNIYDNPSQEIFSNASYDDEGAVANFTNLDTTVNVSPIPTSRIYTIHPKTQILKDPTSAVQTRSKVNKNSRAYAFKISEAFQDESWVNAMQEELLQFKIQKVWILVDLLNEKRAIGTKWVYRNKKDKRGVVVRNKARLVTLGYRHEEGIDYDEIFAPVARIEAIRIFLAFASYMGFIVYQMDMKSTFLYGIIDEEVYVSQPPGFVDPKYPKKNGHRRETIDKTIFIKKDKKDIMLVQVYVDDIIFSSTKKPWCDEFEALMKSRFQMSFMGELTFFLGLHVKQKEDGIFISQDKYVAEILKKFDFASLKTASTPIETQKPLVKDEEAADMDVYLYRSMIGSLIYLTAFRPDIMFAVCACSRVSSFDLEAYSDSDYARTNLDRKSTTGEAEYVATANYCGQNLVFHSKTKHIAIRHHFIRDAYEKKLIQYFTMEIMFGLGKKMLLGLVLEAINVSMVNLEFVDQHNIVACLEKTEGNSDFHEIIDFLASSLIHHALTVSPPIYTSYIEQFWNIASSQTVNDVKQINATVDSKAVVVIEASIRSSLLFNDAGGTACLINKAISQNLALMGYEDDFNKLTFPKALFSPQWKFLIHTILHCLSSKSTSWNEFSTNIASAVICLATNQKFNFSKLIFDGMLRNLDNTKKKFLMYPRFLMVFLNNQIELGEPFNDVYPTPAHNLKALSVLCTNLSNKVLALESIKDAQAAKISALKSIIKKLEKKCKPSISHHRAWLKSVNRLSIKKRFGKKEFVSKQGRKKSKPKSTLDDSTIFNDQDADHGMEYMETEEAVDEGRQSGETKEVKMTDDTEVVKDKGSGDKGGNAKELVSTARPEVKLLRPDIDALARRQKKQSCIAKEKGVSIKDVNDSSRPARSILTLKPLPTIDPKDKGKGVLKESPVKKFKRSDLDAAQIAKDVAIARL</sequence>
<keyword evidence="5" id="KW-0175">Coiled coil</keyword>
<feature type="domain" description="Integrase catalytic" evidence="7">
    <location>
        <begin position="914"/>
        <end position="1035"/>
    </location>
</feature>
<keyword evidence="1" id="KW-0645">Protease</keyword>
<dbReference type="InterPro" id="IPR043502">
    <property type="entry name" value="DNA/RNA_pol_sf"/>
</dbReference>
<dbReference type="InterPro" id="IPR036397">
    <property type="entry name" value="RNaseH_sf"/>
</dbReference>
<dbReference type="InterPro" id="IPR057670">
    <property type="entry name" value="SH3_retrovirus"/>
</dbReference>
<feature type="region of interest" description="Disordered" evidence="6">
    <location>
        <begin position="1938"/>
        <end position="1964"/>
    </location>
</feature>
<dbReference type="SUPFAM" id="SSF53098">
    <property type="entry name" value="Ribonuclease H-like"/>
    <property type="match status" value="1"/>
</dbReference>
<feature type="coiled-coil region" evidence="5">
    <location>
        <begin position="365"/>
        <end position="392"/>
    </location>
</feature>
<dbReference type="PROSITE" id="PS50994">
    <property type="entry name" value="INTEGRASE"/>
    <property type="match status" value="1"/>
</dbReference>